<dbReference type="PROSITE" id="PS50263">
    <property type="entry name" value="CN_HYDROLASE"/>
    <property type="match status" value="1"/>
</dbReference>
<dbReference type="Proteomes" id="UP000730161">
    <property type="component" value="Unassembled WGS sequence"/>
</dbReference>
<sequence>MEICLAQLASVIDDPDASLQKADDAVSEAVCRGADLIVFPEQFATGWDPGSTRHAEGDEGPIISGWSRIAEEYGVWIAGSHREISDGGVRNTTLLIDPDGTLKGRYAKIHLFTPGGEGEQYTAGDAFVICDIAGIRVGCAICYDLRFPELFRRYADRGAECMIVPAAWPCSRLDHFHLFARARAVENQFYLAAVCTTGRTPVDTYCGGSCIVDPSGEVISRAGDGEALISAPISSDQIQQVREAFPMQRDLRRDIYMDLTSYNRE</sequence>
<evidence type="ECO:0000313" key="3">
    <source>
        <dbReference type="Proteomes" id="UP000730161"/>
    </source>
</evidence>
<dbReference type="InterPro" id="IPR003010">
    <property type="entry name" value="C-N_Hydrolase"/>
</dbReference>
<dbReference type="EMBL" id="JWHL01000009">
    <property type="protein sequence ID" value="MBR1369152.1"/>
    <property type="molecule type" value="Genomic_DNA"/>
</dbReference>
<dbReference type="InterPro" id="IPR001110">
    <property type="entry name" value="UPF0012_CS"/>
</dbReference>
<dbReference type="RefSeq" id="WP_211530846.1">
    <property type="nucleotide sequence ID" value="NZ_JWHL01000009.1"/>
</dbReference>
<comment type="caution">
    <text evidence="2">The sequence shown here is derived from an EMBL/GenBank/DDBJ whole genome shotgun (WGS) entry which is preliminary data.</text>
</comment>
<dbReference type="AlphaFoldDB" id="A0A8J7WA09"/>
<reference evidence="2" key="1">
    <citation type="submission" date="2014-12" db="EMBL/GenBank/DDBJ databases">
        <authorList>
            <person name="Huang H.-H."/>
            <person name="Chen S.-C."/>
            <person name="Lai M.-C."/>
        </authorList>
    </citation>
    <scope>NUCLEOTIDE SEQUENCE</scope>
    <source>
        <strain evidence="2">K1F9705b</strain>
    </source>
</reference>
<organism evidence="2 3">
    <name type="scientific">Methanocalculus chunghsingensis</name>
    <dbReference type="NCBI Taxonomy" id="156457"/>
    <lineage>
        <taxon>Archaea</taxon>
        <taxon>Methanobacteriati</taxon>
        <taxon>Methanobacteriota</taxon>
        <taxon>Stenosarchaea group</taxon>
        <taxon>Methanomicrobia</taxon>
        <taxon>Methanomicrobiales</taxon>
        <taxon>Methanocalculaceae</taxon>
        <taxon>Methanocalculus</taxon>
    </lineage>
</organism>
<dbReference type="PROSITE" id="PS01227">
    <property type="entry name" value="UPF0012"/>
    <property type="match status" value="1"/>
</dbReference>
<keyword evidence="3" id="KW-1185">Reference proteome</keyword>
<dbReference type="Gene3D" id="3.60.110.10">
    <property type="entry name" value="Carbon-nitrogen hydrolase"/>
    <property type="match status" value="1"/>
</dbReference>
<dbReference type="PANTHER" id="PTHR23088:SF27">
    <property type="entry name" value="DEAMINATED GLUTATHIONE AMIDASE"/>
    <property type="match status" value="1"/>
</dbReference>
<dbReference type="Pfam" id="PF00795">
    <property type="entry name" value="CN_hydrolase"/>
    <property type="match status" value="1"/>
</dbReference>
<name>A0A8J7WA09_9EURY</name>
<evidence type="ECO:0000313" key="2">
    <source>
        <dbReference type="EMBL" id="MBR1369152.1"/>
    </source>
</evidence>
<protein>
    <recommendedName>
        <fullName evidence="1">CN hydrolase domain-containing protein</fullName>
    </recommendedName>
</protein>
<dbReference type="SUPFAM" id="SSF56317">
    <property type="entry name" value="Carbon-nitrogen hydrolase"/>
    <property type="match status" value="1"/>
</dbReference>
<accession>A0A8J7WA09</accession>
<proteinExistence type="predicted"/>
<evidence type="ECO:0000259" key="1">
    <source>
        <dbReference type="PROSITE" id="PS50263"/>
    </source>
</evidence>
<feature type="domain" description="CN hydrolase" evidence="1">
    <location>
        <begin position="1"/>
        <end position="235"/>
    </location>
</feature>
<dbReference type="PANTHER" id="PTHR23088">
    <property type="entry name" value="NITRILASE-RELATED"/>
    <property type="match status" value="1"/>
</dbReference>
<dbReference type="OrthoDB" id="41015at2157"/>
<gene>
    <name evidence="2" type="ORF">RJ53_06465</name>
</gene>
<dbReference type="InterPro" id="IPR036526">
    <property type="entry name" value="C-N_Hydrolase_sf"/>
</dbReference>